<comment type="caution">
    <text evidence="9">The sequence shown here is derived from an EMBL/GenBank/DDBJ whole genome shotgun (WGS) entry which is preliminary data.</text>
</comment>
<dbReference type="EC" id="2.7.13.3" evidence="2"/>
<dbReference type="EMBL" id="QLYR01000006">
    <property type="protein sequence ID" value="RAQ28269.1"/>
    <property type="molecule type" value="Genomic_DNA"/>
</dbReference>
<dbReference type="PANTHER" id="PTHR44936">
    <property type="entry name" value="SENSOR PROTEIN CREC"/>
    <property type="match status" value="1"/>
</dbReference>
<dbReference type="Proteomes" id="UP000249377">
    <property type="component" value="Unassembled WGS sequence"/>
</dbReference>
<reference evidence="9 10" key="1">
    <citation type="submission" date="2018-06" db="EMBL/GenBank/DDBJ databases">
        <title>Noncontiguous genome sequence of Ruminococcaceae bacterium ASD2818.</title>
        <authorList>
            <person name="Chaplin A.V."/>
            <person name="Sokolova S.R."/>
            <person name="Kochetkova T.O."/>
            <person name="Goltsov A.Y."/>
            <person name="Trofimov D.Y."/>
            <person name="Efimov B.A."/>
        </authorList>
    </citation>
    <scope>NUCLEOTIDE SEQUENCE [LARGE SCALE GENOMIC DNA]</scope>
    <source>
        <strain evidence="9 10">ASD2818</strain>
    </source>
</reference>
<dbReference type="GO" id="GO:0004673">
    <property type="term" value="F:protein histidine kinase activity"/>
    <property type="evidence" value="ECO:0007669"/>
    <property type="project" value="UniProtKB-EC"/>
</dbReference>
<dbReference type="InterPro" id="IPR036890">
    <property type="entry name" value="HATPase_C_sf"/>
</dbReference>
<dbReference type="InterPro" id="IPR005467">
    <property type="entry name" value="His_kinase_dom"/>
</dbReference>
<evidence type="ECO:0000256" key="1">
    <source>
        <dbReference type="ARBA" id="ARBA00000085"/>
    </source>
</evidence>
<dbReference type="Gene3D" id="3.30.565.10">
    <property type="entry name" value="Histidine kinase-like ATPase, C-terminal domain"/>
    <property type="match status" value="1"/>
</dbReference>
<evidence type="ECO:0000256" key="6">
    <source>
        <dbReference type="ARBA" id="ARBA00022840"/>
    </source>
</evidence>
<evidence type="ECO:0000256" key="4">
    <source>
        <dbReference type="ARBA" id="ARBA00022741"/>
    </source>
</evidence>
<evidence type="ECO:0000256" key="3">
    <source>
        <dbReference type="ARBA" id="ARBA00022679"/>
    </source>
</evidence>
<keyword evidence="6" id="KW-0067">ATP-binding</keyword>
<dbReference type="SUPFAM" id="SSF55874">
    <property type="entry name" value="ATPase domain of HSP90 chaperone/DNA topoisomerase II/histidine kinase"/>
    <property type="match status" value="1"/>
</dbReference>
<dbReference type="GO" id="GO:0005524">
    <property type="term" value="F:ATP binding"/>
    <property type="evidence" value="ECO:0007669"/>
    <property type="project" value="UniProtKB-KW"/>
</dbReference>
<accession>A0A328UGU2</accession>
<dbReference type="InterPro" id="IPR003594">
    <property type="entry name" value="HATPase_dom"/>
</dbReference>
<keyword evidence="4" id="KW-0547">Nucleotide-binding</keyword>
<evidence type="ECO:0000256" key="5">
    <source>
        <dbReference type="ARBA" id="ARBA00022777"/>
    </source>
</evidence>
<gene>
    <name evidence="9" type="ORF">DPQ25_09705</name>
</gene>
<proteinExistence type="predicted"/>
<sequence length="121" mass="13564">MYFEGQDATILAKERWIYQAVGNLIDNAVKYGSEQPIAVFVQTRHGSVIITVQDHGIGIPLERQEQIFQNRYRVHQLKRDGYGIGLSLVAPAAAPAYSGGDFCPARPLPWAAASRRRNLRR</sequence>
<evidence type="ECO:0000256" key="2">
    <source>
        <dbReference type="ARBA" id="ARBA00012438"/>
    </source>
</evidence>
<evidence type="ECO:0000313" key="9">
    <source>
        <dbReference type="EMBL" id="RAQ28269.1"/>
    </source>
</evidence>
<dbReference type="SMART" id="SM00387">
    <property type="entry name" value="HATPase_c"/>
    <property type="match status" value="1"/>
</dbReference>
<protein>
    <recommendedName>
        <fullName evidence="2">histidine kinase</fullName>
        <ecNumber evidence="2">2.7.13.3</ecNumber>
    </recommendedName>
</protein>
<dbReference type="GO" id="GO:0000160">
    <property type="term" value="P:phosphorelay signal transduction system"/>
    <property type="evidence" value="ECO:0007669"/>
    <property type="project" value="UniProtKB-KW"/>
</dbReference>
<keyword evidence="10" id="KW-1185">Reference proteome</keyword>
<feature type="domain" description="Histidine kinase" evidence="8">
    <location>
        <begin position="1"/>
        <end position="89"/>
    </location>
</feature>
<dbReference type="PROSITE" id="PS50109">
    <property type="entry name" value="HIS_KIN"/>
    <property type="match status" value="1"/>
</dbReference>
<evidence type="ECO:0000313" key="10">
    <source>
        <dbReference type="Proteomes" id="UP000249377"/>
    </source>
</evidence>
<dbReference type="PANTHER" id="PTHR44936:SF10">
    <property type="entry name" value="SENSOR PROTEIN RSTB"/>
    <property type="match status" value="1"/>
</dbReference>
<keyword evidence="3" id="KW-0808">Transferase</keyword>
<organism evidence="9 10">
    <name type="scientific">Hydrogeniiclostridium mannosilyticum</name>
    <dbReference type="NCBI Taxonomy" id="2764322"/>
    <lineage>
        <taxon>Bacteria</taxon>
        <taxon>Bacillati</taxon>
        <taxon>Bacillota</taxon>
        <taxon>Clostridia</taxon>
        <taxon>Eubacteriales</taxon>
        <taxon>Acutalibacteraceae</taxon>
        <taxon>Hydrogeniiclostridium</taxon>
    </lineage>
</organism>
<dbReference type="CDD" id="cd00075">
    <property type="entry name" value="HATPase"/>
    <property type="match status" value="1"/>
</dbReference>
<dbReference type="Pfam" id="PF02518">
    <property type="entry name" value="HATPase_c"/>
    <property type="match status" value="1"/>
</dbReference>
<evidence type="ECO:0000259" key="8">
    <source>
        <dbReference type="PROSITE" id="PS50109"/>
    </source>
</evidence>
<keyword evidence="5" id="KW-0418">Kinase</keyword>
<dbReference type="InterPro" id="IPR050980">
    <property type="entry name" value="2C_sensor_his_kinase"/>
</dbReference>
<evidence type="ECO:0000256" key="7">
    <source>
        <dbReference type="ARBA" id="ARBA00023012"/>
    </source>
</evidence>
<keyword evidence="7" id="KW-0902">Two-component regulatory system</keyword>
<comment type="catalytic activity">
    <reaction evidence="1">
        <text>ATP + protein L-histidine = ADP + protein N-phospho-L-histidine.</text>
        <dbReference type="EC" id="2.7.13.3"/>
    </reaction>
</comment>
<name>A0A328UGU2_9FIRM</name>
<dbReference type="AlphaFoldDB" id="A0A328UGU2"/>